<feature type="region of interest" description="Disordered" evidence="1">
    <location>
        <begin position="107"/>
        <end position="144"/>
    </location>
</feature>
<feature type="signal peptide" evidence="2">
    <location>
        <begin position="1"/>
        <end position="17"/>
    </location>
</feature>
<dbReference type="Proteomes" id="UP000558488">
    <property type="component" value="Unassembled WGS sequence"/>
</dbReference>
<gene>
    <name evidence="4" type="ORF">mPipKuh1_011698</name>
</gene>
<keyword evidence="4" id="KW-0675">Receptor</keyword>
<dbReference type="PANTHER" id="PTHR37347">
    <property type="entry name" value="MEGAKARYOCYTE AND PLATELET INHIBITORY RECEPTOR G6B"/>
    <property type="match status" value="1"/>
</dbReference>
<protein>
    <submittedName>
        <fullName evidence="4">Megakaryocyte and platelet inhibitory receptor G6b</fullName>
    </submittedName>
</protein>
<accession>A0A7J7YN79</accession>
<evidence type="ECO:0000256" key="1">
    <source>
        <dbReference type="SAM" id="MobiDB-lite"/>
    </source>
</evidence>
<feature type="chain" id="PRO_5029675252" evidence="2">
    <location>
        <begin position="18"/>
        <end position="144"/>
    </location>
</feature>
<name>A0A7J7YN79_PIPKU</name>
<reference evidence="4 5" key="1">
    <citation type="journal article" date="2020" name="Nature">
        <title>Six reference-quality genomes reveal evolution of bat adaptations.</title>
        <authorList>
            <person name="Jebb D."/>
            <person name="Huang Z."/>
            <person name="Pippel M."/>
            <person name="Hughes G.M."/>
            <person name="Lavrichenko K."/>
            <person name="Devanna P."/>
            <person name="Winkler S."/>
            <person name="Jermiin L.S."/>
            <person name="Skirmuntt E.C."/>
            <person name="Katzourakis A."/>
            <person name="Burkitt-Gray L."/>
            <person name="Ray D.A."/>
            <person name="Sullivan K.A.M."/>
            <person name="Roscito J.G."/>
            <person name="Kirilenko B.M."/>
            <person name="Davalos L.M."/>
            <person name="Corthals A.P."/>
            <person name="Power M.L."/>
            <person name="Jones G."/>
            <person name="Ransome R.D."/>
            <person name="Dechmann D.K.N."/>
            <person name="Locatelli A.G."/>
            <person name="Puechmaille S.J."/>
            <person name="Fedrigo O."/>
            <person name="Jarvis E.D."/>
            <person name="Hiller M."/>
            <person name="Vernes S.C."/>
            <person name="Myers E.W."/>
            <person name="Teeling E.C."/>
        </authorList>
    </citation>
    <scope>NUCLEOTIDE SEQUENCE [LARGE SCALE GENOMIC DNA]</scope>
    <source>
        <strain evidence="4">MPipKuh1</strain>
        <tissue evidence="4">Flight muscle</tissue>
    </source>
</reference>
<dbReference type="GO" id="GO:0007596">
    <property type="term" value="P:blood coagulation"/>
    <property type="evidence" value="ECO:0007669"/>
    <property type="project" value="TreeGrafter"/>
</dbReference>
<feature type="domain" description="G6b-B extracellular V-set Ig-like" evidence="3">
    <location>
        <begin position="27"/>
        <end position="107"/>
    </location>
</feature>
<sequence>MALVLPLLPLLLWRVQGDPLGNSHYRVSLDGRPGERVNLSCAGVSQPVRWVWAPSFPACRGLPKGRHRILSVSASGTPTDSPASPFAGRLRALDHLGIRRLELLLTPDPPAGRRAGAGAGRAGRGLVAAQAPTPTPAAAAPQTW</sequence>
<comment type="caution">
    <text evidence="4">The sequence shown here is derived from an EMBL/GenBank/DDBJ whole genome shotgun (WGS) entry which is preliminary data.</text>
</comment>
<dbReference type="GO" id="GO:0030220">
    <property type="term" value="P:platelet formation"/>
    <property type="evidence" value="ECO:0007669"/>
    <property type="project" value="TreeGrafter"/>
</dbReference>
<feature type="compositionally biased region" description="Low complexity" evidence="1">
    <location>
        <begin position="124"/>
        <end position="144"/>
    </location>
</feature>
<proteinExistence type="predicted"/>
<evidence type="ECO:0000313" key="5">
    <source>
        <dbReference type="Proteomes" id="UP000558488"/>
    </source>
</evidence>
<dbReference type="InterPro" id="IPR028070">
    <property type="entry name" value="G6B"/>
</dbReference>
<dbReference type="EMBL" id="JACAGB010000005">
    <property type="protein sequence ID" value="KAF6363269.1"/>
    <property type="molecule type" value="Genomic_DNA"/>
</dbReference>
<keyword evidence="5" id="KW-1185">Reference proteome</keyword>
<dbReference type="PANTHER" id="PTHR37347:SF1">
    <property type="entry name" value="MEGAKARYOCYTE AND PLATELET INHIBITORY RECEPTOR G6B"/>
    <property type="match status" value="1"/>
</dbReference>
<dbReference type="GO" id="GO:0035855">
    <property type="term" value="P:megakaryocyte development"/>
    <property type="evidence" value="ECO:0007669"/>
    <property type="project" value="TreeGrafter"/>
</dbReference>
<evidence type="ECO:0000313" key="4">
    <source>
        <dbReference type="EMBL" id="KAF6363269.1"/>
    </source>
</evidence>
<dbReference type="GO" id="GO:0007229">
    <property type="term" value="P:integrin-mediated signaling pathway"/>
    <property type="evidence" value="ECO:0007669"/>
    <property type="project" value="TreeGrafter"/>
</dbReference>
<dbReference type="Pfam" id="PF15096">
    <property type="entry name" value="G6B"/>
    <property type="match status" value="1"/>
</dbReference>
<dbReference type="GO" id="GO:0005886">
    <property type="term" value="C:plasma membrane"/>
    <property type="evidence" value="ECO:0007669"/>
    <property type="project" value="TreeGrafter"/>
</dbReference>
<evidence type="ECO:0000259" key="3">
    <source>
        <dbReference type="Pfam" id="PF15096"/>
    </source>
</evidence>
<dbReference type="InterPro" id="IPR048308">
    <property type="entry name" value="G6B_V-set"/>
</dbReference>
<organism evidence="4 5">
    <name type="scientific">Pipistrellus kuhlii</name>
    <name type="common">Kuhl's pipistrelle</name>
    <dbReference type="NCBI Taxonomy" id="59472"/>
    <lineage>
        <taxon>Eukaryota</taxon>
        <taxon>Metazoa</taxon>
        <taxon>Chordata</taxon>
        <taxon>Craniata</taxon>
        <taxon>Vertebrata</taxon>
        <taxon>Euteleostomi</taxon>
        <taxon>Mammalia</taxon>
        <taxon>Eutheria</taxon>
        <taxon>Laurasiatheria</taxon>
        <taxon>Chiroptera</taxon>
        <taxon>Yangochiroptera</taxon>
        <taxon>Vespertilionidae</taxon>
        <taxon>Pipistrellus</taxon>
    </lineage>
</organism>
<dbReference type="AlphaFoldDB" id="A0A7J7YN79"/>
<keyword evidence="2" id="KW-0732">Signal</keyword>
<evidence type="ECO:0000256" key="2">
    <source>
        <dbReference type="SAM" id="SignalP"/>
    </source>
</evidence>